<dbReference type="Pfam" id="PF02597">
    <property type="entry name" value="ThiS"/>
    <property type="match status" value="1"/>
</dbReference>
<dbReference type="PANTHER" id="PTHR34472:SF1">
    <property type="entry name" value="SULFUR CARRIER PROTEIN THIS"/>
    <property type="match status" value="1"/>
</dbReference>
<dbReference type="KEGG" id="tvr:TVD_00070"/>
<evidence type="ECO:0000313" key="2">
    <source>
        <dbReference type="Proteomes" id="UP000064201"/>
    </source>
</evidence>
<dbReference type="InterPro" id="IPR012675">
    <property type="entry name" value="Beta-grasp_dom_sf"/>
</dbReference>
<reference evidence="1 2" key="1">
    <citation type="submission" date="2015-04" db="EMBL/GenBank/DDBJ databases">
        <title>Complete Sequence for the Genome of the Thioalkalivibrio versutus D301.</title>
        <authorList>
            <person name="Mu T."/>
            <person name="Zhou J."/>
            <person name="Xu X."/>
        </authorList>
    </citation>
    <scope>NUCLEOTIDE SEQUENCE [LARGE SCALE GENOMIC DNA]</scope>
    <source>
        <strain evidence="1 2">D301</strain>
    </source>
</reference>
<dbReference type="EMBL" id="CP011367">
    <property type="protein sequence ID" value="AKJ93855.1"/>
    <property type="molecule type" value="Genomic_DNA"/>
</dbReference>
<dbReference type="CDD" id="cd00565">
    <property type="entry name" value="Ubl_ThiS"/>
    <property type="match status" value="1"/>
</dbReference>
<organism evidence="1 2">
    <name type="scientific">Thioalkalivibrio versutus</name>
    <dbReference type="NCBI Taxonomy" id="106634"/>
    <lineage>
        <taxon>Bacteria</taxon>
        <taxon>Pseudomonadati</taxon>
        <taxon>Pseudomonadota</taxon>
        <taxon>Gammaproteobacteria</taxon>
        <taxon>Chromatiales</taxon>
        <taxon>Ectothiorhodospiraceae</taxon>
        <taxon>Thioalkalivibrio</taxon>
    </lineage>
</organism>
<dbReference type="AlphaFoldDB" id="A0A0G3FY01"/>
<dbReference type="RefSeq" id="WP_018175889.1">
    <property type="nucleotide sequence ID" value="NZ_CP011367.1"/>
</dbReference>
<dbReference type="Proteomes" id="UP000064201">
    <property type="component" value="Chromosome"/>
</dbReference>
<dbReference type="InterPro" id="IPR003749">
    <property type="entry name" value="ThiS/MoaD-like"/>
</dbReference>
<dbReference type="PATRIC" id="fig|106634.4.peg.14"/>
<accession>A0A0G3FY01</accession>
<evidence type="ECO:0000313" key="1">
    <source>
        <dbReference type="EMBL" id="AKJ93855.1"/>
    </source>
</evidence>
<dbReference type="OrthoDB" id="9800283at2"/>
<protein>
    <submittedName>
        <fullName evidence="1">Thiamine biosynthesis protein ThiS</fullName>
    </submittedName>
</protein>
<keyword evidence="2" id="KW-1185">Reference proteome</keyword>
<dbReference type="Gene3D" id="3.10.20.30">
    <property type="match status" value="1"/>
</dbReference>
<dbReference type="SUPFAM" id="SSF54285">
    <property type="entry name" value="MoaD/ThiS"/>
    <property type="match status" value="1"/>
</dbReference>
<gene>
    <name evidence="1" type="ORF">TVD_00070</name>
</gene>
<proteinExistence type="predicted"/>
<dbReference type="STRING" id="106634.TVD_00070"/>
<name>A0A0G3FY01_9GAMM</name>
<dbReference type="NCBIfam" id="TIGR01683">
    <property type="entry name" value="thiS"/>
    <property type="match status" value="1"/>
</dbReference>
<dbReference type="InterPro" id="IPR016155">
    <property type="entry name" value="Mopterin_synth/thiamin_S_b"/>
</dbReference>
<sequence>MQIQLNGEPFELPDDREATLAALIEARGLGGRRLAVEVNEELVPRSEHAAHPLKPGDRVEIVQAIGGG</sequence>
<dbReference type="InterPro" id="IPR010035">
    <property type="entry name" value="Thi_S"/>
</dbReference>
<dbReference type="PANTHER" id="PTHR34472">
    <property type="entry name" value="SULFUR CARRIER PROTEIN THIS"/>
    <property type="match status" value="1"/>
</dbReference>